<name>K1LNP8_9LACT</name>
<dbReference type="AlphaFoldDB" id="K1LNP8"/>
<organism evidence="1 2">
    <name type="scientific">Falseniella ignava CCUG 37419</name>
    <dbReference type="NCBI Taxonomy" id="883112"/>
    <lineage>
        <taxon>Bacteria</taxon>
        <taxon>Bacillati</taxon>
        <taxon>Bacillota</taxon>
        <taxon>Bacilli</taxon>
        <taxon>Lactobacillales</taxon>
        <taxon>Aerococcaceae</taxon>
        <taxon>Falseniella</taxon>
    </lineage>
</organism>
<dbReference type="Proteomes" id="UP000005147">
    <property type="component" value="Unassembled WGS sequence"/>
</dbReference>
<accession>K1LNP8</accession>
<sequence>MREIDVEKLTDELYECMTMLELQLIAMNAVGSIEDPFAYTKTSKDFLSASFALHQQLIEKIDNVHFTLAGGE</sequence>
<protein>
    <submittedName>
        <fullName evidence="1">Uncharacterized protein</fullName>
    </submittedName>
</protein>
<evidence type="ECO:0000313" key="2">
    <source>
        <dbReference type="Proteomes" id="UP000005147"/>
    </source>
</evidence>
<reference evidence="1 2" key="1">
    <citation type="submission" date="2012-07" db="EMBL/GenBank/DDBJ databases">
        <title>The Genome Sequence of Facklamia ignava CCUG 37419.</title>
        <authorList>
            <consortium name="The Broad Institute Genome Sequencing Platform"/>
            <person name="Earl A."/>
            <person name="Ward D."/>
            <person name="Feldgarden M."/>
            <person name="Gevers D."/>
            <person name="Huys G."/>
            <person name="Walker B."/>
            <person name="Young S.K."/>
            <person name="Zeng Q."/>
            <person name="Gargeya S."/>
            <person name="Fitzgerald M."/>
            <person name="Haas B."/>
            <person name="Abouelleil A."/>
            <person name="Alvarado L."/>
            <person name="Arachchi H.M."/>
            <person name="Berlin A.M."/>
            <person name="Chapman S.B."/>
            <person name="Goldberg J."/>
            <person name="Griggs A."/>
            <person name="Gujja S."/>
            <person name="Hansen M."/>
            <person name="Howarth C."/>
            <person name="Imamovic A."/>
            <person name="Larimer J."/>
            <person name="McCowen C."/>
            <person name="Montmayeur A."/>
            <person name="Murphy C."/>
            <person name="Neiman D."/>
            <person name="Pearson M."/>
            <person name="Priest M."/>
            <person name="Roberts A."/>
            <person name="Saif S."/>
            <person name="Shea T."/>
            <person name="Sisk P."/>
            <person name="Sykes S."/>
            <person name="Wortman J."/>
            <person name="Nusbaum C."/>
            <person name="Birren B."/>
        </authorList>
    </citation>
    <scope>NUCLEOTIDE SEQUENCE [LARGE SCALE GENOMIC DNA]</scope>
    <source>
        <strain evidence="1 2">CCUG 37419</strain>
    </source>
</reference>
<comment type="caution">
    <text evidence="1">The sequence shown here is derived from an EMBL/GenBank/DDBJ whole genome shotgun (WGS) entry which is preliminary data.</text>
</comment>
<dbReference type="PATRIC" id="fig|883112.3.peg.1482"/>
<dbReference type="STRING" id="883112.HMPREF9707_01485"/>
<dbReference type="EMBL" id="AGZE01000037">
    <property type="protein sequence ID" value="EKB53732.1"/>
    <property type="molecule type" value="Genomic_DNA"/>
</dbReference>
<dbReference type="HOGENOM" id="CLU_2716451_0_0_9"/>
<dbReference type="RefSeq" id="WP_006702117.1">
    <property type="nucleotide sequence ID" value="NZ_JH932301.1"/>
</dbReference>
<evidence type="ECO:0000313" key="1">
    <source>
        <dbReference type="EMBL" id="EKB53732.1"/>
    </source>
</evidence>
<gene>
    <name evidence="1" type="ORF">HMPREF9707_01485</name>
</gene>
<proteinExistence type="predicted"/>
<keyword evidence="2" id="KW-1185">Reference proteome</keyword>